<dbReference type="PANTHER" id="PTHR43201:SF32">
    <property type="entry name" value="2-SUCCINYLBENZOATE--COA LIGASE, CHLOROPLASTIC_PEROXISOMAL"/>
    <property type="match status" value="1"/>
</dbReference>
<organism evidence="2 3">
    <name type="scientific">Rubritalea profundi</name>
    <dbReference type="NCBI Taxonomy" id="1658618"/>
    <lineage>
        <taxon>Bacteria</taxon>
        <taxon>Pseudomonadati</taxon>
        <taxon>Verrucomicrobiota</taxon>
        <taxon>Verrucomicrobiia</taxon>
        <taxon>Verrucomicrobiales</taxon>
        <taxon>Rubritaleaceae</taxon>
        <taxon>Rubritalea</taxon>
    </lineage>
</organism>
<protein>
    <recommendedName>
        <fullName evidence="1">AMP-dependent synthetase/ligase domain-containing protein</fullName>
    </recommendedName>
</protein>
<evidence type="ECO:0000313" key="3">
    <source>
        <dbReference type="Proteomes" id="UP000239907"/>
    </source>
</evidence>
<dbReference type="Proteomes" id="UP000239907">
    <property type="component" value="Unassembled WGS sequence"/>
</dbReference>
<dbReference type="Pfam" id="PF00501">
    <property type="entry name" value="AMP-binding"/>
    <property type="match status" value="1"/>
</dbReference>
<dbReference type="InterPro" id="IPR042099">
    <property type="entry name" value="ANL_N_sf"/>
</dbReference>
<dbReference type="RefSeq" id="WP_165788912.1">
    <property type="nucleotide sequence ID" value="NZ_MQWA01000001.1"/>
</dbReference>
<comment type="caution">
    <text evidence="2">The sequence shown here is derived from an EMBL/GenBank/DDBJ whole genome shotgun (WGS) entry which is preliminary data.</text>
</comment>
<proteinExistence type="predicted"/>
<dbReference type="GO" id="GO:0031956">
    <property type="term" value="F:medium-chain fatty acid-CoA ligase activity"/>
    <property type="evidence" value="ECO:0007669"/>
    <property type="project" value="TreeGrafter"/>
</dbReference>
<dbReference type="GO" id="GO:0006631">
    <property type="term" value="P:fatty acid metabolic process"/>
    <property type="evidence" value="ECO:0007669"/>
    <property type="project" value="TreeGrafter"/>
</dbReference>
<dbReference type="PANTHER" id="PTHR43201">
    <property type="entry name" value="ACYL-COA SYNTHETASE"/>
    <property type="match status" value="1"/>
</dbReference>
<evidence type="ECO:0000259" key="1">
    <source>
        <dbReference type="Pfam" id="PF00501"/>
    </source>
</evidence>
<dbReference type="SUPFAM" id="SSF56801">
    <property type="entry name" value="Acetyl-CoA synthetase-like"/>
    <property type="match status" value="1"/>
</dbReference>
<dbReference type="InterPro" id="IPR000873">
    <property type="entry name" value="AMP-dep_synth/lig_dom"/>
</dbReference>
<feature type="domain" description="AMP-dependent synthetase/ligase" evidence="1">
    <location>
        <begin position="32"/>
        <end position="180"/>
    </location>
</feature>
<dbReference type="EMBL" id="MQWA01000001">
    <property type="protein sequence ID" value="PQJ29972.1"/>
    <property type="molecule type" value="Genomic_DNA"/>
</dbReference>
<dbReference type="Gene3D" id="3.40.50.12780">
    <property type="entry name" value="N-terminal domain of ligase-like"/>
    <property type="match status" value="1"/>
</dbReference>
<name>A0A2S7U6N2_9BACT</name>
<keyword evidence="3" id="KW-1185">Reference proteome</keyword>
<gene>
    <name evidence="2" type="ORF">BSZ32_16770</name>
</gene>
<dbReference type="AlphaFoldDB" id="A0A2S7U6N2"/>
<accession>A0A2S7U6N2</accession>
<sequence>MHNTQLADANFLSLEQWVRAQSVLKNHVLFQSSGSSCAAKWVALSKSALLASARVVNQTLGIETGARWGLALPIHHVGGFGVLVRSFLSGGHCQVFHQKWAPVAFTRFVYENSCECISLVPTQVVDLIESRCVAPCCVKHVVVGGGSLSDAHYAKAKALGWPVLRSYGMTEAASQVATGDTGDGFLSILDGWETRVHTSGVLEWRGEAGFSGYVIEEEGEFSFVDPKVDGWFTTQDLVELEGDGIRVLGRADSLVKVLGELVDITSIEQRIEQQTLCSAIVLTVADERRGVLLIPVIESAKPIDLSGFRGVETLQTIHLQPKFPRSSLGKIQRASIRAQLEL</sequence>
<reference evidence="2 3" key="1">
    <citation type="submission" date="2016-12" db="EMBL/GenBank/DDBJ databases">
        <title>Study of bacterial adaptation to deep sea.</title>
        <authorList>
            <person name="Song J."/>
            <person name="Yoshizawa S."/>
            <person name="Kogure K."/>
        </authorList>
    </citation>
    <scope>NUCLEOTIDE SEQUENCE [LARGE SCALE GENOMIC DNA]</scope>
    <source>
        <strain evidence="2 3">SAORIC-165</strain>
    </source>
</reference>
<evidence type="ECO:0000313" key="2">
    <source>
        <dbReference type="EMBL" id="PQJ29972.1"/>
    </source>
</evidence>